<dbReference type="PROSITE" id="PS51671">
    <property type="entry name" value="ACT"/>
    <property type="match status" value="1"/>
</dbReference>
<proteinExistence type="inferred from homology"/>
<dbReference type="CDD" id="cd08648">
    <property type="entry name" value="FMT_core_Formyl-FH4-Hydrolase_C"/>
    <property type="match status" value="1"/>
</dbReference>
<dbReference type="InterPro" id="IPR041729">
    <property type="entry name" value="Formyl-FH4-Hydrolase_C"/>
</dbReference>
<dbReference type="Pfam" id="PF00551">
    <property type="entry name" value="Formyl_trans_N"/>
    <property type="match status" value="1"/>
</dbReference>
<feature type="active site" evidence="3">
    <location>
        <position position="230"/>
    </location>
</feature>
<sequence length="286" mass="33239">MSHSNTGRVLITCPDRPGVIATVSKYLYDHNANITKLDQYSTDPNQGTLFARFEFELEQLTERLPELQEGFQTTAQQFSMEWKMVSADRRQRLAIFVSKEDHCLQDLLIRWRTGELNADIAMVISNHPDMRPIAESFDIPYHHVPVSKDTRLEAEEKHLELMEGKVDTVVLARYMQIMPSRIIERYKNRMINIHHSFLPAFIGSKPYQQAFDRGVKLIGGTAHYVTEELDEGPIIEQDVYRVDHRFQVADLKRIGRDLERVVLARAIRWHLNDQIFLNGHKTVILS</sequence>
<dbReference type="Proteomes" id="UP000199387">
    <property type="component" value="Unassembled WGS sequence"/>
</dbReference>
<dbReference type="EMBL" id="FMZA01000022">
    <property type="protein sequence ID" value="SDC92722.1"/>
    <property type="molecule type" value="Genomic_DNA"/>
</dbReference>
<keyword evidence="3" id="KW-0658">Purine biosynthesis</keyword>
<dbReference type="EC" id="3.5.1.10" evidence="3 4"/>
<dbReference type="InterPro" id="IPR002912">
    <property type="entry name" value="ACT_dom"/>
</dbReference>
<dbReference type="InterPro" id="IPR036477">
    <property type="entry name" value="Formyl_transf_N_sf"/>
</dbReference>
<evidence type="ECO:0000313" key="6">
    <source>
        <dbReference type="EMBL" id="SDC92722.1"/>
    </source>
</evidence>
<dbReference type="InterPro" id="IPR044074">
    <property type="entry name" value="PurU_ACT"/>
</dbReference>
<comment type="catalytic activity">
    <reaction evidence="3">
        <text>(6R)-10-formyltetrahydrofolate + H2O = (6S)-5,6,7,8-tetrahydrofolate + formate + H(+)</text>
        <dbReference type="Rhea" id="RHEA:19833"/>
        <dbReference type="ChEBI" id="CHEBI:15377"/>
        <dbReference type="ChEBI" id="CHEBI:15378"/>
        <dbReference type="ChEBI" id="CHEBI:15740"/>
        <dbReference type="ChEBI" id="CHEBI:57453"/>
        <dbReference type="ChEBI" id="CHEBI:195366"/>
        <dbReference type="EC" id="3.5.1.10"/>
    </reaction>
</comment>
<evidence type="ECO:0000259" key="5">
    <source>
        <dbReference type="PROSITE" id="PS51671"/>
    </source>
</evidence>
<protein>
    <recommendedName>
        <fullName evidence="3 4">Formyltetrahydrofolate deformylase</fullName>
        <ecNumber evidence="3 4">3.5.1.10</ecNumber>
    </recommendedName>
    <alternativeName>
        <fullName evidence="3">Formyl-FH(4) hydrolase</fullName>
    </alternativeName>
</protein>
<evidence type="ECO:0000256" key="3">
    <source>
        <dbReference type="HAMAP-Rule" id="MF_01927"/>
    </source>
</evidence>
<comment type="similarity">
    <text evidence="3">Belongs to the PurU family.</text>
</comment>
<evidence type="ECO:0000313" key="7">
    <source>
        <dbReference type="Proteomes" id="UP000199387"/>
    </source>
</evidence>
<dbReference type="PANTHER" id="PTHR42706:SF1">
    <property type="entry name" value="FORMYLTETRAHYDROFOLATE DEFORMYLASE 2, MITOCHONDRIAL"/>
    <property type="match status" value="1"/>
</dbReference>
<dbReference type="HAMAP" id="MF_01927">
    <property type="entry name" value="PurU"/>
    <property type="match status" value="1"/>
</dbReference>
<dbReference type="Gene3D" id="3.40.50.170">
    <property type="entry name" value="Formyl transferase, N-terminal domain"/>
    <property type="match status" value="1"/>
</dbReference>
<keyword evidence="7" id="KW-1185">Reference proteome</keyword>
<dbReference type="PANTHER" id="PTHR42706">
    <property type="entry name" value="FORMYLTETRAHYDROFOLATE DEFORMYLASE"/>
    <property type="match status" value="1"/>
</dbReference>
<gene>
    <name evidence="3" type="primary">purU</name>
    <name evidence="6" type="ORF">SAMN04488112_12226</name>
</gene>
<evidence type="ECO:0000256" key="2">
    <source>
        <dbReference type="ARBA" id="ARBA00022801"/>
    </source>
</evidence>
<dbReference type="PIRSF" id="PIRSF036480">
    <property type="entry name" value="FormyFH4_hydr"/>
    <property type="match status" value="1"/>
</dbReference>
<feature type="domain" description="ACT" evidence="5">
    <location>
        <begin position="8"/>
        <end position="80"/>
    </location>
</feature>
<dbReference type="Gene3D" id="3.30.70.260">
    <property type="match status" value="1"/>
</dbReference>
<dbReference type="InterPro" id="IPR002376">
    <property type="entry name" value="Formyl_transf_N"/>
</dbReference>
<dbReference type="OrthoDB" id="9806170at2"/>
<comment type="pathway">
    <text evidence="3">Purine metabolism; IMP biosynthesis via de novo pathway; formate from 10-formyl-5,6,7,8-tetrahydrofolate: step 1/1.</text>
</comment>
<dbReference type="GO" id="GO:0006189">
    <property type="term" value="P:'de novo' IMP biosynthetic process"/>
    <property type="evidence" value="ECO:0007669"/>
    <property type="project" value="UniProtKB-UniRule"/>
</dbReference>
<comment type="function">
    <text evidence="3">Catalyzes the hydrolysis of 10-formyltetrahydrofolate (formyl-FH4) to formate and tetrahydrofolate (FH4).</text>
</comment>
<dbReference type="InterPro" id="IPR004810">
    <property type="entry name" value="PurU"/>
</dbReference>
<evidence type="ECO:0000256" key="4">
    <source>
        <dbReference type="NCBIfam" id="TIGR00655"/>
    </source>
</evidence>
<dbReference type="NCBIfam" id="TIGR00655">
    <property type="entry name" value="PurU"/>
    <property type="match status" value="1"/>
</dbReference>
<name>A0A1G6QJS8_9BACL</name>
<dbReference type="CDD" id="cd04875">
    <property type="entry name" value="ACT_F4HF-DF"/>
    <property type="match status" value="1"/>
</dbReference>
<evidence type="ECO:0000256" key="1">
    <source>
        <dbReference type="ARBA" id="ARBA00022563"/>
    </source>
</evidence>
<dbReference type="GO" id="GO:0008864">
    <property type="term" value="F:formyltetrahydrofolate deformylase activity"/>
    <property type="evidence" value="ECO:0007669"/>
    <property type="project" value="UniProtKB-UniRule"/>
</dbReference>
<dbReference type="SUPFAM" id="SSF55021">
    <property type="entry name" value="ACT-like"/>
    <property type="match status" value="1"/>
</dbReference>
<dbReference type="Pfam" id="PF01842">
    <property type="entry name" value="ACT"/>
    <property type="match status" value="1"/>
</dbReference>
<dbReference type="UniPathway" id="UPA00074">
    <property type="reaction ID" value="UER00170"/>
</dbReference>
<dbReference type="InterPro" id="IPR045865">
    <property type="entry name" value="ACT-like_dom_sf"/>
</dbReference>
<dbReference type="GO" id="GO:0006730">
    <property type="term" value="P:one-carbon metabolic process"/>
    <property type="evidence" value="ECO:0007669"/>
    <property type="project" value="UniProtKB-KW"/>
</dbReference>
<dbReference type="SUPFAM" id="SSF53328">
    <property type="entry name" value="Formyltransferase"/>
    <property type="match status" value="1"/>
</dbReference>
<dbReference type="STRING" id="1236220.SAMN04488112_12226"/>
<organism evidence="6 7">
    <name type="scientific">Melghirimyces thermohalophilus</name>
    <dbReference type="NCBI Taxonomy" id="1236220"/>
    <lineage>
        <taxon>Bacteria</taxon>
        <taxon>Bacillati</taxon>
        <taxon>Bacillota</taxon>
        <taxon>Bacilli</taxon>
        <taxon>Bacillales</taxon>
        <taxon>Thermoactinomycetaceae</taxon>
        <taxon>Melghirimyces</taxon>
    </lineage>
</organism>
<dbReference type="RefSeq" id="WP_091572556.1">
    <property type="nucleotide sequence ID" value="NZ_FMZA01000022.1"/>
</dbReference>
<keyword evidence="1 3" id="KW-0554">One-carbon metabolism</keyword>
<dbReference type="PRINTS" id="PR01575">
    <property type="entry name" value="FFH4HYDRLASE"/>
</dbReference>
<dbReference type="AlphaFoldDB" id="A0A1G6QJS8"/>
<keyword evidence="2 3" id="KW-0378">Hydrolase</keyword>
<dbReference type="NCBIfam" id="NF004684">
    <property type="entry name" value="PRK06027.1"/>
    <property type="match status" value="1"/>
</dbReference>
<reference evidence="6 7" key="1">
    <citation type="submission" date="2016-10" db="EMBL/GenBank/DDBJ databases">
        <authorList>
            <person name="de Groot N.N."/>
        </authorList>
    </citation>
    <scope>NUCLEOTIDE SEQUENCE [LARGE SCALE GENOMIC DNA]</scope>
    <source>
        <strain evidence="6 7">DSM 45514</strain>
    </source>
</reference>
<accession>A0A1G6QJS8</accession>